<dbReference type="EMBL" id="AP021858">
    <property type="protein sequence ID" value="BBO22518.1"/>
    <property type="molecule type" value="Genomic_DNA"/>
</dbReference>
<dbReference type="KEGG" id="npy:NPRO_01130"/>
<sequence>MEDPFDRVDLTTSYLSIEFGTGGRMLRLWAGDPDLPEEGEEFQFSLNPLTFGEEASDRYLPGSILLGARLRPDEPWVLDRNQSATPHEELDNAQVEFEYEFGLLPELRVTGRFYEVRGPRSYLVWDVRVANRGRVSVEIGELAFPFALINVFEGARGMDSSGKGMANDRVRIHRHAGGAGSYLFATRLSGESPSLCIFPGEDTTWDLISSVPGSLSTPLRWPGIPVVYLLSRAAVEREGWSEWQSNPQSLILEPGDSRTFQTCFATSSADPGDGLQQLLSQCGQPSMRVLPSAVVPASVGVAIEVTGPEVAEFYASAPASVESDTDENGGFCFVKPRSPGPCRVLERDVKGRLAHADVLFLEPIDSLIKKRAQWIASRQVHHGPDTVLHKAIVPTHIKTGQQVTGHDEFTRPFTVESCLSDALFLAEKNTLYPDAREIEIVEAFVEEFVLDDLQNPGTFAVGSAFPDLFSASTNFRNAHSYVLLTLLYDSLGRCAGTGAPLRKPPEVYLELAVRTLQALFQYDLIPSRGLRWLDALVSRLEGLGQGDLALGLKQELDHTAHQILRNALADLVEFGWEPTVPDRIGWAASRLADTYVEELCLYVSATARSLAPDWKTYCADQRLPIETRFASGPTQLDRAELSLGYSTVANSLRLLDGVLRGAFEAADSLLRMAFGGIIAPWGLVREDGSASMGVCNDPASRQRGFAPYSGDMGFTLYEYLRGAATYVLPHPGYGVFSFGGQFAVDEVGYAIRPWDGLGRRIHMGQLGCDLNCDYGRILEANVDARKRHATVRVENPSPFPTTCTLTVAGLWGSRFEVGGKEIGLTEGALRHRLDLPPSGIVEVEIRVKP</sequence>
<dbReference type="AlphaFoldDB" id="A0A809R753"/>
<accession>A0A809R753</accession>
<organism evidence="1 2">
    <name type="scientific">Candidatus Nitrosymbiomonas proteolyticus</name>
    <dbReference type="NCBI Taxonomy" id="2608984"/>
    <lineage>
        <taxon>Bacteria</taxon>
        <taxon>Bacillati</taxon>
        <taxon>Armatimonadota</taxon>
        <taxon>Armatimonadota incertae sedis</taxon>
        <taxon>Candidatus Nitrosymbiomonas</taxon>
    </lineage>
</organism>
<protein>
    <submittedName>
        <fullName evidence="1">Uncharacterized protein</fullName>
    </submittedName>
</protein>
<name>A0A809R753_9BACT</name>
<dbReference type="Pfam" id="PF18951">
    <property type="entry name" value="DUF5695"/>
    <property type="match status" value="2"/>
</dbReference>
<reference evidence="1" key="1">
    <citation type="journal article" name="DNA Res.">
        <title>The physiological potential of anammox bacteria as revealed by their core genome structure.</title>
        <authorList>
            <person name="Okubo T."/>
            <person name="Toyoda A."/>
            <person name="Fukuhara K."/>
            <person name="Uchiyama I."/>
            <person name="Harigaya Y."/>
            <person name="Kuroiwa M."/>
            <person name="Suzuki T."/>
            <person name="Murakami Y."/>
            <person name="Suwa Y."/>
            <person name="Takami H."/>
        </authorList>
    </citation>
    <scope>NUCLEOTIDE SEQUENCE</scope>
    <source>
        <strain evidence="1">317325-2</strain>
    </source>
</reference>
<gene>
    <name evidence="1" type="ORF">NPRO_01130</name>
</gene>
<proteinExistence type="predicted"/>
<dbReference type="Proteomes" id="UP000662873">
    <property type="component" value="Chromosome"/>
</dbReference>
<evidence type="ECO:0000313" key="1">
    <source>
        <dbReference type="EMBL" id="BBO22518.1"/>
    </source>
</evidence>
<dbReference type="InterPro" id="IPR043750">
    <property type="entry name" value="DUF5695"/>
</dbReference>
<evidence type="ECO:0000313" key="2">
    <source>
        <dbReference type="Proteomes" id="UP000662873"/>
    </source>
</evidence>